<gene>
    <name evidence="1" type="ORF">DXB93_04690</name>
</gene>
<accession>A0A3E3EFC7</accession>
<reference evidence="1 2" key="1">
    <citation type="submission" date="2018-08" db="EMBL/GenBank/DDBJ databases">
        <title>A genome reference for cultivated species of the human gut microbiota.</title>
        <authorList>
            <person name="Zou Y."/>
            <person name="Xue W."/>
            <person name="Luo G."/>
        </authorList>
    </citation>
    <scope>NUCLEOTIDE SEQUENCE [LARGE SCALE GENOMIC DNA]</scope>
    <source>
        <strain evidence="1 2">OM06-4</strain>
    </source>
</reference>
<comment type="caution">
    <text evidence="1">The sequence shown here is derived from an EMBL/GenBank/DDBJ whole genome shotgun (WGS) entry which is preliminary data.</text>
</comment>
<protein>
    <submittedName>
        <fullName evidence="1">Uncharacterized protein</fullName>
    </submittedName>
</protein>
<evidence type="ECO:0000313" key="2">
    <source>
        <dbReference type="Proteomes" id="UP000261032"/>
    </source>
</evidence>
<evidence type="ECO:0000313" key="1">
    <source>
        <dbReference type="EMBL" id="RGD86469.1"/>
    </source>
</evidence>
<dbReference type="EMBL" id="QUSL01000005">
    <property type="protein sequence ID" value="RGD86469.1"/>
    <property type="molecule type" value="Genomic_DNA"/>
</dbReference>
<dbReference type="RefSeq" id="WP_003537374.1">
    <property type="nucleotide sequence ID" value="NZ_BAABXX010000001.1"/>
</dbReference>
<dbReference type="AlphaFoldDB" id="A0A3E3EFC7"/>
<dbReference type="Proteomes" id="UP000261032">
    <property type="component" value="Unassembled WGS sequence"/>
</dbReference>
<proteinExistence type="predicted"/>
<name>A0A3E3EFC7_9FIRM</name>
<organism evidence="1 2">
    <name type="scientific">Thomasclavelia ramosa</name>
    <dbReference type="NCBI Taxonomy" id="1547"/>
    <lineage>
        <taxon>Bacteria</taxon>
        <taxon>Bacillati</taxon>
        <taxon>Bacillota</taxon>
        <taxon>Erysipelotrichia</taxon>
        <taxon>Erysipelotrichales</taxon>
        <taxon>Coprobacillaceae</taxon>
        <taxon>Thomasclavelia</taxon>
    </lineage>
</organism>
<sequence length="235" mass="27918">MYMYDFFNSLDLLQQVPNINDLPRGNYLYFGICKKDELIQRGYKVSCDKLYLTYARYDDLSNLSYYPIDKFYNYMNQLTSNLIDLNELDNNELKASLFEAIWLINEIAYLEEIPFFNAKLNIEVSTLCDMIDHNGDEFDHSIDYFDNIGLLKKIHIAQIRYFISQYLRAKLKINKTYSNIDLAKFDSFVLDSMNRFIEVAPIKYKVEIYTNLDNPEFDSIFEQIVVLNERQSNKT</sequence>